<organism evidence="1 2">
    <name type="scientific">Mucuna pruriens</name>
    <name type="common">Velvet bean</name>
    <name type="synonym">Dolichos pruriens</name>
    <dbReference type="NCBI Taxonomy" id="157652"/>
    <lineage>
        <taxon>Eukaryota</taxon>
        <taxon>Viridiplantae</taxon>
        <taxon>Streptophyta</taxon>
        <taxon>Embryophyta</taxon>
        <taxon>Tracheophyta</taxon>
        <taxon>Spermatophyta</taxon>
        <taxon>Magnoliopsida</taxon>
        <taxon>eudicotyledons</taxon>
        <taxon>Gunneridae</taxon>
        <taxon>Pentapetalae</taxon>
        <taxon>rosids</taxon>
        <taxon>fabids</taxon>
        <taxon>Fabales</taxon>
        <taxon>Fabaceae</taxon>
        <taxon>Papilionoideae</taxon>
        <taxon>50 kb inversion clade</taxon>
        <taxon>NPAAA clade</taxon>
        <taxon>indigoferoid/millettioid clade</taxon>
        <taxon>Phaseoleae</taxon>
        <taxon>Mucuna</taxon>
    </lineage>
</organism>
<dbReference type="AlphaFoldDB" id="A0A371FSZ7"/>
<proteinExistence type="predicted"/>
<evidence type="ECO:0000313" key="1">
    <source>
        <dbReference type="EMBL" id="RDX81479.1"/>
    </source>
</evidence>
<evidence type="ECO:0000313" key="2">
    <source>
        <dbReference type="Proteomes" id="UP000257109"/>
    </source>
</evidence>
<evidence type="ECO:0008006" key="3">
    <source>
        <dbReference type="Google" id="ProtNLM"/>
    </source>
</evidence>
<name>A0A371FSZ7_MUCPR</name>
<dbReference type="OrthoDB" id="1742098at2759"/>
<keyword evidence="2" id="KW-1185">Reference proteome</keyword>
<accession>A0A371FSZ7</accession>
<protein>
    <recommendedName>
        <fullName evidence="3">Copia protein</fullName>
    </recommendedName>
</protein>
<comment type="caution">
    <text evidence="1">The sequence shown here is derived from an EMBL/GenBank/DDBJ whole genome shotgun (WGS) entry which is preliminary data.</text>
</comment>
<dbReference type="Proteomes" id="UP000257109">
    <property type="component" value="Unassembled WGS sequence"/>
</dbReference>
<reference evidence="1" key="1">
    <citation type="submission" date="2018-05" db="EMBL/GenBank/DDBJ databases">
        <title>Draft genome of Mucuna pruriens seed.</title>
        <authorList>
            <person name="Nnadi N.E."/>
            <person name="Vos R."/>
            <person name="Hasami M.H."/>
            <person name="Devisetty U.K."/>
            <person name="Aguiy J.C."/>
        </authorList>
    </citation>
    <scope>NUCLEOTIDE SEQUENCE [LARGE SCALE GENOMIC DNA]</scope>
    <source>
        <strain evidence="1">JCA_2017</strain>
    </source>
</reference>
<sequence>MEYNETINLVFGRFQTIINNLRSLGRIYDNYDHITKNLRKTIVIALRASKDLKRIPMEELLGTLKIPNMGLNEDEEQ</sequence>
<dbReference type="EMBL" id="QJKJ01007915">
    <property type="protein sequence ID" value="RDX81479.1"/>
    <property type="molecule type" value="Genomic_DNA"/>
</dbReference>
<feature type="non-terminal residue" evidence="1">
    <location>
        <position position="1"/>
    </location>
</feature>
<gene>
    <name evidence="1" type="ORF">CR513_37835</name>
</gene>